<feature type="compositionally biased region" description="Basic and acidic residues" evidence="7">
    <location>
        <begin position="243"/>
        <end position="253"/>
    </location>
</feature>
<dbReference type="PANTHER" id="PTHR35807">
    <property type="entry name" value="TRANSCRIPTIONAL REGULATOR REDD-RELATED"/>
    <property type="match status" value="1"/>
</dbReference>
<dbReference type="PROSITE" id="PS51755">
    <property type="entry name" value="OMPR_PHOB"/>
    <property type="match status" value="1"/>
</dbReference>
<accession>A0A401WFH0</accession>
<feature type="region of interest" description="Disordered" evidence="7">
    <location>
        <begin position="243"/>
        <end position="299"/>
    </location>
</feature>
<dbReference type="CDD" id="cd15831">
    <property type="entry name" value="BTAD"/>
    <property type="match status" value="1"/>
</dbReference>
<evidence type="ECO:0000256" key="1">
    <source>
        <dbReference type="ARBA" id="ARBA00005820"/>
    </source>
</evidence>
<keyword evidence="5" id="KW-0804">Transcription</keyword>
<evidence type="ECO:0000256" key="7">
    <source>
        <dbReference type="SAM" id="MobiDB-lite"/>
    </source>
</evidence>
<name>A0A401WFH0_STREY</name>
<dbReference type="PANTHER" id="PTHR35807:SF1">
    <property type="entry name" value="TRANSCRIPTIONAL REGULATOR REDD"/>
    <property type="match status" value="1"/>
</dbReference>
<evidence type="ECO:0000256" key="4">
    <source>
        <dbReference type="ARBA" id="ARBA00023125"/>
    </source>
</evidence>
<dbReference type="Gene3D" id="1.25.40.10">
    <property type="entry name" value="Tetratricopeptide repeat domain"/>
    <property type="match status" value="2"/>
</dbReference>
<dbReference type="SMART" id="SM00028">
    <property type="entry name" value="TPR"/>
    <property type="match status" value="3"/>
</dbReference>
<keyword evidence="3" id="KW-0805">Transcription regulation</keyword>
<dbReference type="Gene3D" id="3.40.50.300">
    <property type="entry name" value="P-loop containing nucleotide triphosphate hydrolases"/>
    <property type="match status" value="1"/>
</dbReference>
<dbReference type="RefSeq" id="WP_125058003.1">
    <property type="nucleotide sequence ID" value="NZ_BHZD01000001.1"/>
</dbReference>
<evidence type="ECO:0000256" key="5">
    <source>
        <dbReference type="ARBA" id="ARBA00023163"/>
    </source>
</evidence>
<dbReference type="PRINTS" id="PR00364">
    <property type="entry name" value="DISEASERSIST"/>
</dbReference>
<evidence type="ECO:0000313" key="10">
    <source>
        <dbReference type="Proteomes" id="UP000286746"/>
    </source>
</evidence>
<dbReference type="Pfam" id="PF03704">
    <property type="entry name" value="BTAD"/>
    <property type="match status" value="1"/>
</dbReference>
<protein>
    <submittedName>
        <fullName evidence="9">SARP family transcriptional regulator</fullName>
    </submittedName>
</protein>
<dbReference type="InterPro" id="IPR016032">
    <property type="entry name" value="Sig_transdc_resp-reg_C-effctor"/>
</dbReference>
<dbReference type="InterPro" id="IPR011990">
    <property type="entry name" value="TPR-like_helical_dom_sf"/>
</dbReference>
<organism evidence="9 10">
    <name type="scientific">Streptomyces paromomycinus</name>
    <name type="common">Streptomyces rimosus subsp. paromomycinus</name>
    <dbReference type="NCBI Taxonomy" id="92743"/>
    <lineage>
        <taxon>Bacteria</taxon>
        <taxon>Bacillati</taxon>
        <taxon>Actinomycetota</taxon>
        <taxon>Actinomycetes</taxon>
        <taxon>Kitasatosporales</taxon>
        <taxon>Streptomycetaceae</taxon>
        <taxon>Streptomyces</taxon>
    </lineage>
</organism>
<dbReference type="SUPFAM" id="SSF52540">
    <property type="entry name" value="P-loop containing nucleoside triphosphate hydrolases"/>
    <property type="match status" value="1"/>
</dbReference>
<dbReference type="Pfam" id="PF00486">
    <property type="entry name" value="Trans_reg_C"/>
    <property type="match status" value="1"/>
</dbReference>
<dbReference type="InterPro" id="IPR005158">
    <property type="entry name" value="BTAD"/>
</dbReference>
<gene>
    <name evidence="9" type="ORF">GKJPGBOP_07805</name>
</gene>
<keyword evidence="4 6" id="KW-0238">DNA-binding</keyword>
<evidence type="ECO:0000256" key="2">
    <source>
        <dbReference type="ARBA" id="ARBA00023012"/>
    </source>
</evidence>
<comment type="caution">
    <text evidence="9">The sequence shown here is derived from an EMBL/GenBank/DDBJ whole genome shotgun (WGS) entry which is preliminary data.</text>
</comment>
<dbReference type="GO" id="GO:0043531">
    <property type="term" value="F:ADP binding"/>
    <property type="evidence" value="ECO:0007669"/>
    <property type="project" value="InterPro"/>
</dbReference>
<dbReference type="InterPro" id="IPR036388">
    <property type="entry name" value="WH-like_DNA-bd_sf"/>
</dbReference>
<dbReference type="InterPro" id="IPR019734">
    <property type="entry name" value="TPR_rpt"/>
</dbReference>
<evidence type="ECO:0000256" key="3">
    <source>
        <dbReference type="ARBA" id="ARBA00023015"/>
    </source>
</evidence>
<comment type="similarity">
    <text evidence="1">Belongs to the AfsR/DnrI/RedD regulatory family.</text>
</comment>
<dbReference type="GO" id="GO:0006355">
    <property type="term" value="P:regulation of DNA-templated transcription"/>
    <property type="evidence" value="ECO:0007669"/>
    <property type="project" value="InterPro"/>
</dbReference>
<dbReference type="InterPro" id="IPR027417">
    <property type="entry name" value="P-loop_NTPase"/>
</dbReference>
<dbReference type="GO" id="GO:0000160">
    <property type="term" value="P:phosphorelay signal transduction system"/>
    <property type="evidence" value="ECO:0007669"/>
    <property type="project" value="UniProtKB-KW"/>
</dbReference>
<dbReference type="SUPFAM" id="SSF48452">
    <property type="entry name" value="TPR-like"/>
    <property type="match status" value="2"/>
</dbReference>
<dbReference type="Gene3D" id="1.10.10.10">
    <property type="entry name" value="Winged helix-like DNA-binding domain superfamily/Winged helix DNA-binding domain"/>
    <property type="match status" value="1"/>
</dbReference>
<dbReference type="GO" id="GO:0003677">
    <property type="term" value="F:DNA binding"/>
    <property type="evidence" value="ECO:0007669"/>
    <property type="project" value="UniProtKB-UniRule"/>
</dbReference>
<dbReference type="SUPFAM" id="SSF46894">
    <property type="entry name" value="C-terminal effector domain of the bipartite response regulators"/>
    <property type="match status" value="1"/>
</dbReference>
<keyword evidence="2" id="KW-0902">Two-component regulatory system</keyword>
<dbReference type="InterPro" id="IPR001867">
    <property type="entry name" value="OmpR/PhoB-type_DNA-bd"/>
</dbReference>
<dbReference type="EMBL" id="BHZD01000001">
    <property type="protein sequence ID" value="GCD48009.1"/>
    <property type="molecule type" value="Genomic_DNA"/>
</dbReference>
<feature type="domain" description="OmpR/PhoB-type" evidence="8">
    <location>
        <begin position="1"/>
        <end position="92"/>
    </location>
</feature>
<dbReference type="InterPro" id="IPR051677">
    <property type="entry name" value="AfsR-DnrI-RedD_regulator"/>
</dbReference>
<feature type="compositionally biased region" description="Pro residues" evidence="7">
    <location>
        <begin position="257"/>
        <end position="294"/>
    </location>
</feature>
<dbReference type="AlphaFoldDB" id="A0A401WFH0"/>
<keyword evidence="10" id="KW-1185">Reference proteome</keyword>
<dbReference type="Pfam" id="PF13424">
    <property type="entry name" value="TPR_12"/>
    <property type="match status" value="1"/>
</dbReference>
<proteinExistence type="inferred from homology"/>
<dbReference type="SMART" id="SM01043">
    <property type="entry name" value="BTAD"/>
    <property type="match status" value="1"/>
</dbReference>
<evidence type="ECO:0000259" key="8">
    <source>
        <dbReference type="PROSITE" id="PS51755"/>
    </source>
</evidence>
<sequence>MDFRLLGPVSAFSGDVPVPIGPPKRRAVLALLVLAEGAPVGAEHIIEALWDTRPPTHARTIVYGHVSALRGLLHADPTACVATENGGYALQAAPEAVDVWRFRELVRRATDGSPGEEAAALLREALGLWRGRVLGGTGDTRLMTAAADRLVEERLAALEHFAGALHACGRGPEALVPLRTALERHPLRESLVAVTVRALHDADRQADAIDLYHRTQRLLAQELGVDPGAALSEAYLAILRSRPAVDRQPKTQRDVPAPAPSAPQAPPHQPAAPAPLTAPAPSPAPADTPPPPFLLPRAPAGFVGRTEELARLSEAAQSGTPALCVVTGPAGVGKTSLAVHWAYTYAGDFPGGILYADLHATEPDGTGPQPAGVLHDFLQALGIPEERLPADARAAEQLYRSLLTGRHVLVLLDNARDSAQVRPLLPGTPGSTALVTSRNRLEGLAATDCARLLPLERLAPPDGVRVLRTVIGEVRVAAEPVAAAELSALCDGLPLALRLAAARLAARPRLSLRAMADDLVDEHRRLSLLSNEDLGVEATLRLSVQQLPPAGALLFRQLALHVGSELDSGAAAALSGLPPAEARAALDELAAAHLVEEWTGDRYLMHDLTRLYARSAVARADTAGLHRLLVHYLAAAQAAAAAAEPGSQPCCTLPPGVTPPAAIPVFAGRADAMAWYVTERANLTSAVAAAADAGHPELAWRIAVQLWPLVVRQVHDGWEPALERALAAATALDDPDAESRLCSLLGWVLTENGQHTAALEHLCRAPDLAVRAGDPRGQVIALINWAAALEHVGDLSGAGTRREMAARMAHALDHPHTESLSLYHLAAHCLAVGRPDEAITHCRQALALAPEEQSDERRALLLDTCGKALQALGRDSEARRCFSEAAALAGPPLPVDGAAAGQGGVALGGGGAPGGNLRVVAS</sequence>
<feature type="DNA-binding region" description="OmpR/PhoB-type" evidence="6">
    <location>
        <begin position="1"/>
        <end position="92"/>
    </location>
</feature>
<evidence type="ECO:0000313" key="9">
    <source>
        <dbReference type="EMBL" id="GCD48009.1"/>
    </source>
</evidence>
<dbReference type="SMART" id="SM00862">
    <property type="entry name" value="Trans_reg_C"/>
    <property type="match status" value="1"/>
</dbReference>
<evidence type="ECO:0000256" key="6">
    <source>
        <dbReference type="PROSITE-ProRule" id="PRU01091"/>
    </source>
</evidence>
<dbReference type="Proteomes" id="UP000286746">
    <property type="component" value="Unassembled WGS sequence"/>
</dbReference>
<reference evidence="9 10" key="1">
    <citation type="submission" date="2018-11" db="EMBL/GenBank/DDBJ databases">
        <title>Whole genome sequence of Streptomyces paromomycinus NBRC 15454(T).</title>
        <authorList>
            <person name="Komaki H."/>
            <person name="Tamura T."/>
        </authorList>
    </citation>
    <scope>NUCLEOTIDE SEQUENCE [LARGE SCALE GENOMIC DNA]</scope>
    <source>
        <strain evidence="9 10">NBRC 15454</strain>
    </source>
</reference>